<organism evidence="1">
    <name type="scientific">Rhizophora mucronata</name>
    <name type="common">Asiatic mangrove</name>
    <dbReference type="NCBI Taxonomy" id="61149"/>
    <lineage>
        <taxon>Eukaryota</taxon>
        <taxon>Viridiplantae</taxon>
        <taxon>Streptophyta</taxon>
        <taxon>Embryophyta</taxon>
        <taxon>Tracheophyta</taxon>
        <taxon>Spermatophyta</taxon>
        <taxon>Magnoliopsida</taxon>
        <taxon>eudicotyledons</taxon>
        <taxon>Gunneridae</taxon>
        <taxon>Pentapetalae</taxon>
        <taxon>rosids</taxon>
        <taxon>fabids</taxon>
        <taxon>Malpighiales</taxon>
        <taxon>Rhizophoraceae</taxon>
        <taxon>Rhizophora</taxon>
    </lineage>
</organism>
<accession>A0A2P2KW59</accession>
<evidence type="ECO:0000313" key="1">
    <source>
        <dbReference type="EMBL" id="MBX09952.1"/>
    </source>
</evidence>
<proteinExistence type="predicted"/>
<sequence length="28" mass="3337">MREIRGGHKMERGMTLFLKMTATINERE</sequence>
<protein>
    <submittedName>
        <fullName evidence="1">Uncharacterized protein</fullName>
    </submittedName>
</protein>
<reference evidence="1" key="1">
    <citation type="submission" date="2018-02" db="EMBL/GenBank/DDBJ databases">
        <title>Rhizophora mucronata_Transcriptome.</title>
        <authorList>
            <person name="Meera S.P."/>
            <person name="Sreeshan A."/>
            <person name="Augustine A."/>
        </authorList>
    </citation>
    <scope>NUCLEOTIDE SEQUENCE</scope>
    <source>
        <tissue evidence="1">Leaf</tissue>
    </source>
</reference>
<name>A0A2P2KW59_RHIMU</name>
<dbReference type="AlphaFoldDB" id="A0A2P2KW59"/>
<dbReference type="EMBL" id="GGEC01029468">
    <property type="protein sequence ID" value="MBX09952.1"/>
    <property type="molecule type" value="Transcribed_RNA"/>
</dbReference>